<evidence type="ECO:0000313" key="2">
    <source>
        <dbReference type="Proteomes" id="UP000092993"/>
    </source>
</evidence>
<accession>A0A1C7MEQ5</accession>
<dbReference type="STRING" id="5627.A0A1C7MEQ5"/>
<protein>
    <recommendedName>
        <fullName evidence="3">Beta/gamma crystallin 'Greek key' domain-containing protein</fullName>
    </recommendedName>
</protein>
<dbReference type="OrthoDB" id="2793851at2759"/>
<keyword evidence="2" id="KW-1185">Reference proteome</keyword>
<organism evidence="1 2">
    <name type="scientific">Grifola frondosa</name>
    <name type="common">Maitake</name>
    <name type="synonym">Polyporus frondosus</name>
    <dbReference type="NCBI Taxonomy" id="5627"/>
    <lineage>
        <taxon>Eukaryota</taxon>
        <taxon>Fungi</taxon>
        <taxon>Dikarya</taxon>
        <taxon>Basidiomycota</taxon>
        <taxon>Agaricomycotina</taxon>
        <taxon>Agaricomycetes</taxon>
        <taxon>Polyporales</taxon>
        <taxon>Grifolaceae</taxon>
        <taxon>Grifola</taxon>
    </lineage>
</organism>
<reference evidence="1 2" key="1">
    <citation type="submission" date="2016-03" db="EMBL/GenBank/DDBJ databases">
        <title>Whole genome sequencing of Grifola frondosa 9006-11.</title>
        <authorList>
            <person name="Min B."/>
            <person name="Park H."/>
            <person name="Kim J.-G."/>
            <person name="Cho H."/>
            <person name="Oh Y.-L."/>
            <person name="Kong W.-S."/>
            <person name="Choi I.-G."/>
        </authorList>
    </citation>
    <scope>NUCLEOTIDE SEQUENCE [LARGE SCALE GENOMIC DNA]</scope>
    <source>
        <strain evidence="1 2">9006-11</strain>
    </source>
</reference>
<sequence>MLASFVLAAPTIEEREAQVDGYIYICTDANWSGDCDNYGFINGQCSNFPSTFQNDISSVGPDPGWVCILSVDYNCYSDKGIYTVTWPGYSDLSQDWGNDMFNSVVCISS</sequence>
<dbReference type="Proteomes" id="UP000092993">
    <property type="component" value="Unassembled WGS sequence"/>
</dbReference>
<comment type="caution">
    <text evidence="1">The sequence shown here is derived from an EMBL/GenBank/DDBJ whole genome shotgun (WGS) entry which is preliminary data.</text>
</comment>
<evidence type="ECO:0008006" key="3">
    <source>
        <dbReference type="Google" id="ProtNLM"/>
    </source>
</evidence>
<name>A0A1C7MEQ5_GRIFR</name>
<gene>
    <name evidence="1" type="ORF">A0H81_06641</name>
</gene>
<dbReference type="OMA" id="ICTDANW"/>
<proteinExistence type="predicted"/>
<dbReference type="AlphaFoldDB" id="A0A1C7MEQ5"/>
<evidence type="ECO:0000313" key="1">
    <source>
        <dbReference type="EMBL" id="OBZ73474.1"/>
    </source>
</evidence>
<dbReference type="EMBL" id="LUGG01000007">
    <property type="protein sequence ID" value="OBZ73474.1"/>
    <property type="molecule type" value="Genomic_DNA"/>
</dbReference>